<feature type="region of interest" description="Disordered" evidence="6">
    <location>
        <begin position="24"/>
        <end position="59"/>
    </location>
</feature>
<evidence type="ECO:0000256" key="5">
    <source>
        <dbReference type="ARBA" id="ARBA00023014"/>
    </source>
</evidence>
<keyword evidence="4" id="KW-0408">Iron</keyword>
<dbReference type="Pfam" id="PF15629">
    <property type="entry name" value="Perm-CXXC"/>
    <property type="match status" value="1"/>
</dbReference>
<feature type="region of interest" description="Disordered" evidence="6">
    <location>
        <begin position="93"/>
        <end position="135"/>
    </location>
</feature>
<dbReference type="EMBL" id="JBBPBN010000015">
    <property type="protein sequence ID" value="KAK9022167.1"/>
    <property type="molecule type" value="Genomic_DNA"/>
</dbReference>
<evidence type="ECO:0000313" key="9">
    <source>
        <dbReference type="EMBL" id="KAK9022167.1"/>
    </source>
</evidence>
<dbReference type="InterPro" id="IPR028924">
    <property type="entry name" value="Perm-CXXC"/>
</dbReference>
<dbReference type="InterPro" id="IPR028925">
    <property type="entry name" value="RRM_DME"/>
</dbReference>
<dbReference type="PANTHER" id="PTHR46213">
    <property type="entry name" value="TRANSCRIPTIONAL ACTIVATOR DEMETER"/>
    <property type="match status" value="1"/>
</dbReference>
<dbReference type="Gene3D" id="1.10.1670.10">
    <property type="entry name" value="Helix-hairpin-Helix base-excision DNA repair enzymes (C-terminal)"/>
    <property type="match status" value="1"/>
</dbReference>
<dbReference type="InterPro" id="IPR023170">
    <property type="entry name" value="HhH_base_excis_C"/>
</dbReference>
<feature type="compositionally biased region" description="Basic residues" evidence="6">
    <location>
        <begin position="274"/>
        <end position="289"/>
    </location>
</feature>
<evidence type="ECO:0000313" key="10">
    <source>
        <dbReference type="Proteomes" id="UP001396334"/>
    </source>
</evidence>
<protein>
    <recommendedName>
        <fullName evidence="11">HhH-GPD domain-containing protein</fullName>
    </recommendedName>
</protein>
<accession>A0ABR2SAB1</accession>
<evidence type="ECO:0000256" key="3">
    <source>
        <dbReference type="ARBA" id="ARBA00022723"/>
    </source>
</evidence>
<evidence type="ECO:0000256" key="6">
    <source>
        <dbReference type="SAM" id="MobiDB-lite"/>
    </source>
</evidence>
<dbReference type="Pfam" id="PF15628">
    <property type="entry name" value="RRM_DME"/>
    <property type="match status" value="1"/>
</dbReference>
<dbReference type="InterPro" id="IPR003651">
    <property type="entry name" value="Endonuclease3_FeS-loop_motif"/>
</dbReference>
<feature type="compositionally biased region" description="Basic and acidic residues" evidence="6">
    <location>
        <begin position="27"/>
        <end position="52"/>
    </location>
</feature>
<evidence type="ECO:0000259" key="8">
    <source>
        <dbReference type="Pfam" id="PF15629"/>
    </source>
</evidence>
<keyword evidence="10" id="KW-1185">Reference proteome</keyword>
<comment type="cofactor">
    <cofactor evidence="1">
        <name>[4Fe-4S] cluster</name>
        <dbReference type="ChEBI" id="CHEBI:49883"/>
    </cofactor>
</comment>
<evidence type="ECO:0000256" key="2">
    <source>
        <dbReference type="ARBA" id="ARBA00022485"/>
    </source>
</evidence>
<dbReference type="SMART" id="SM00525">
    <property type="entry name" value="FES"/>
    <property type="match status" value="1"/>
</dbReference>
<evidence type="ECO:0000259" key="7">
    <source>
        <dbReference type="Pfam" id="PF15628"/>
    </source>
</evidence>
<reference evidence="9 10" key="1">
    <citation type="journal article" date="2024" name="G3 (Bethesda)">
        <title>Genome assembly of Hibiscus sabdariffa L. provides insights into metabolisms of medicinal natural products.</title>
        <authorList>
            <person name="Kim T."/>
        </authorList>
    </citation>
    <scope>NUCLEOTIDE SEQUENCE [LARGE SCALE GENOMIC DNA]</scope>
    <source>
        <strain evidence="9">TK-2024</strain>
        <tissue evidence="9">Old leaves</tissue>
    </source>
</reference>
<gene>
    <name evidence="9" type="ORF">V6N11_002452</name>
</gene>
<evidence type="ECO:0008006" key="11">
    <source>
        <dbReference type="Google" id="ProtNLM"/>
    </source>
</evidence>
<evidence type="ECO:0000256" key="4">
    <source>
        <dbReference type="ARBA" id="ARBA00023004"/>
    </source>
</evidence>
<dbReference type="InterPro" id="IPR011257">
    <property type="entry name" value="DNA_glycosylase"/>
</dbReference>
<keyword evidence="3" id="KW-0479">Metal-binding</keyword>
<keyword evidence="2" id="KW-0004">4Fe-4S</keyword>
<feature type="compositionally biased region" description="Basic and acidic residues" evidence="6">
    <location>
        <begin position="93"/>
        <end position="102"/>
    </location>
</feature>
<proteinExistence type="predicted"/>
<dbReference type="SUPFAM" id="SSF48150">
    <property type="entry name" value="DNA-glycosylase"/>
    <property type="match status" value="1"/>
</dbReference>
<feature type="domain" description="Demeter RRM-fold" evidence="7">
    <location>
        <begin position="1310"/>
        <end position="1410"/>
    </location>
</feature>
<evidence type="ECO:0000256" key="1">
    <source>
        <dbReference type="ARBA" id="ARBA00001966"/>
    </source>
</evidence>
<name>A0ABR2SAB1_9ROSI</name>
<sequence length="1434" mass="161656">MSDNRFYVRKHKRKEQCCSVLVTPEKPTSRRRPELKEVYGRRTRMKPEEKVFETSSNEKNTDCDKSSEIGFKTVSCVEKDLVFDTCMALSDKEELQSSDRTENSSLGSMGNLKVTLDPPGTADLKEPGSAPGLDSEVHSFDGIKNLCLESTVTSKEKEVSFNGIEVITSGDGGSICLSKSICSLENDDSFNPPSMQTDEGGSTCLVSAGTIEGLNTLDQGFNDWDSVMNCSPFEDLSCLFGPKASQPYAMSQDNGFMRENVSYDQIHANDCLGPKKRRQKPKRKIHRPKVARDGKPTTPKQARERKPKLATPKQAKEKKPSFATAKQAKEKKFKDAIKQTSLGLKDDIVEAKNPSDFESSMVIEINETKAPVARALDFRFESLDARPVKFDSLSFPIKKRRSKRRRRLNWFALSVKSGRKIVKKRNLFTANWFPRKRRMPMKRPRKVTDIDAKTNPEIHNQSDQTDLSAVREIDVLETYTLSAVKVIEQLEIDALTAVREMELFDPDTHHNTDKMDLSALREIVVLETDSETAVRQIEVLKTDTSFTGKRKRKARTLKTTTVKPREFSKIHIGLDPGRREFSIEEELDSVIHRILSLDISGNTLVPYQSLDISGSALVPYQGPFQPLKEKRPKVDLDVETVREWNLLVGIDVDRTKFGTSDDAKDQWEKDREVFAGRVASFIARLRPIQGDRSFRKWKGSVLDSTIGVILTQNVTDAYSSNAFMSVAAKFPPKPVTSESDPCCSQESVGSNMVEHDADGIQYFVTEPGPERDKELNKATDGLVGELEETRMNTGYKDCLQVISTSPNSDLNGGLVGELEETSMNTGYEGCLKVINDTNLPMSSTDNLNGACGSIVQSQYTKLPKGVRVKIPKVKERDYLNMGFGKRSTSEKKESASKEEEIDWESVRIKYSTGERSSDQMDAVDWEAVRLADVNELAACIIERGQHNILATKIQNLLNRLVTKHNCLDLEFLRNTPPDLAKRYLLEVNGLGLKSVECIRLLSLEQVAFPVDVNVARIVVRLGWVPLKPLPEHLQLHLLEQYPLLDDIQIYLWPRLCKLPQRVLYELHYHMITFGKVTCTKSKPNCKACPMSDHCRHFQSQHASATKTLPSNTMKSSSASTSSRQASSAFSSTLEDIQLLDIESLPKICEPIIEEPFEAPATPLTVSGEPEFEEAETEYDSDGIPIIKLNVKNLKENNLMFVDGKVPNALVTLHPKSVFSTAPKLKQNWRLRTEHMVYELPRNHILIQGLEQTNSEQDVQYHLAIWRPGEIANSLEPSKKQCNSTGSELCDEETCFSCNNIREQNANIVRGTLLIPCREANRSRFPLNGTYFQLNEVFADHETSYRPIVVPRELIYNLRTKTLYCGTSISAILRGEPMEVVQNCFNPGIICIRGFDQSQRAPRPLAKRFHIQPSFKVDKLKKEPKVNAKKALLQW</sequence>
<organism evidence="9 10">
    <name type="scientific">Hibiscus sabdariffa</name>
    <name type="common">roselle</name>
    <dbReference type="NCBI Taxonomy" id="183260"/>
    <lineage>
        <taxon>Eukaryota</taxon>
        <taxon>Viridiplantae</taxon>
        <taxon>Streptophyta</taxon>
        <taxon>Embryophyta</taxon>
        <taxon>Tracheophyta</taxon>
        <taxon>Spermatophyta</taxon>
        <taxon>Magnoliopsida</taxon>
        <taxon>eudicotyledons</taxon>
        <taxon>Gunneridae</taxon>
        <taxon>Pentapetalae</taxon>
        <taxon>rosids</taxon>
        <taxon>malvids</taxon>
        <taxon>Malvales</taxon>
        <taxon>Malvaceae</taxon>
        <taxon>Malvoideae</taxon>
        <taxon>Hibiscus</taxon>
    </lineage>
</organism>
<feature type="region of interest" description="Disordered" evidence="6">
    <location>
        <begin position="267"/>
        <end position="330"/>
    </location>
</feature>
<dbReference type="InterPro" id="IPR044811">
    <property type="entry name" value="DME/ROS1"/>
</dbReference>
<keyword evidence="5" id="KW-0411">Iron-sulfur</keyword>
<comment type="caution">
    <text evidence="9">The sequence shown here is derived from an EMBL/GenBank/DDBJ whole genome shotgun (WGS) entry which is preliminary data.</text>
</comment>
<dbReference type="PANTHER" id="PTHR46213:SF13">
    <property type="entry name" value="DEMETER-LIKE PROTEIN 2-RELATED"/>
    <property type="match status" value="1"/>
</dbReference>
<dbReference type="Proteomes" id="UP001396334">
    <property type="component" value="Unassembled WGS sequence"/>
</dbReference>
<feature type="domain" description="Permuted single zf-CXXC unit" evidence="8">
    <location>
        <begin position="1278"/>
        <end position="1305"/>
    </location>
</feature>